<dbReference type="Proteomes" id="UP001062846">
    <property type="component" value="Chromosome 5"/>
</dbReference>
<keyword evidence="2" id="KW-1185">Reference proteome</keyword>
<sequence>MKLRSIDIFCASQASTAIVHTTTMDLLQQPSSSSSSSSHLGGTRAIDRHNPIIRETTRRMINATNMPCTSDLPPLAPVPYKQLHHKPARNSSSKPNDLIKISSKKSTAGGGGDSVDRKKKSKFDGRKSDAVEGEMVRKSTEVVGEFVRKSFGKQRGDFVINGPDSSRYLLGEAGLLDLASDFEPGFELVPAVDGSNGKAKDEMGVKTEEFSASNSKPPPPPPASSRSPDQEVVLRVSLHCKGCAGKVRKHISRMQGVKSFEIDFAAKKVTVVGDITPLEVLSSISKVKTAQLWSTPPTPSSLPAASSSFSEIKKSKALAVGM</sequence>
<proteinExistence type="predicted"/>
<comment type="caution">
    <text evidence="1">The sequence shown here is derived from an EMBL/GenBank/DDBJ whole genome shotgun (WGS) entry which is preliminary data.</text>
</comment>
<evidence type="ECO:0000313" key="2">
    <source>
        <dbReference type="Proteomes" id="UP001062846"/>
    </source>
</evidence>
<reference evidence="1" key="1">
    <citation type="submission" date="2022-02" db="EMBL/GenBank/DDBJ databases">
        <title>Plant Genome Project.</title>
        <authorList>
            <person name="Zhang R.-G."/>
        </authorList>
    </citation>
    <scope>NUCLEOTIDE SEQUENCE</scope>
    <source>
        <strain evidence="1">AT1</strain>
    </source>
</reference>
<gene>
    <name evidence="1" type="ORF">RHMOL_Rhmol05G0259500</name>
</gene>
<name>A0ACC0NUG3_RHOML</name>
<evidence type="ECO:0000313" key="1">
    <source>
        <dbReference type="EMBL" id="KAI8556519.1"/>
    </source>
</evidence>
<accession>A0ACC0NUG3</accession>
<protein>
    <submittedName>
        <fullName evidence="1">Uncharacterized protein</fullName>
    </submittedName>
</protein>
<dbReference type="EMBL" id="CM046392">
    <property type="protein sequence ID" value="KAI8556519.1"/>
    <property type="molecule type" value="Genomic_DNA"/>
</dbReference>
<organism evidence="1 2">
    <name type="scientific">Rhododendron molle</name>
    <name type="common">Chinese azalea</name>
    <name type="synonym">Azalea mollis</name>
    <dbReference type="NCBI Taxonomy" id="49168"/>
    <lineage>
        <taxon>Eukaryota</taxon>
        <taxon>Viridiplantae</taxon>
        <taxon>Streptophyta</taxon>
        <taxon>Embryophyta</taxon>
        <taxon>Tracheophyta</taxon>
        <taxon>Spermatophyta</taxon>
        <taxon>Magnoliopsida</taxon>
        <taxon>eudicotyledons</taxon>
        <taxon>Gunneridae</taxon>
        <taxon>Pentapetalae</taxon>
        <taxon>asterids</taxon>
        <taxon>Ericales</taxon>
        <taxon>Ericaceae</taxon>
        <taxon>Ericoideae</taxon>
        <taxon>Rhodoreae</taxon>
        <taxon>Rhododendron</taxon>
    </lineage>
</organism>